<name>A0ACB7WXV1_9ERIC</name>
<evidence type="ECO:0000313" key="1">
    <source>
        <dbReference type="EMBL" id="KAH7833252.1"/>
    </source>
</evidence>
<comment type="caution">
    <text evidence="1">The sequence shown here is derived from an EMBL/GenBank/DDBJ whole genome shotgun (WGS) entry which is preliminary data.</text>
</comment>
<evidence type="ECO:0000313" key="2">
    <source>
        <dbReference type="Proteomes" id="UP000828048"/>
    </source>
</evidence>
<dbReference type="EMBL" id="CM037152">
    <property type="protein sequence ID" value="KAH7833252.1"/>
    <property type="molecule type" value="Genomic_DNA"/>
</dbReference>
<protein>
    <submittedName>
        <fullName evidence="1">Uncharacterized protein</fullName>
    </submittedName>
</protein>
<dbReference type="Proteomes" id="UP000828048">
    <property type="component" value="Chromosome 2"/>
</dbReference>
<organism evidence="1 2">
    <name type="scientific">Vaccinium darrowii</name>
    <dbReference type="NCBI Taxonomy" id="229202"/>
    <lineage>
        <taxon>Eukaryota</taxon>
        <taxon>Viridiplantae</taxon>
        <taxon>Streptophyta</taxon>
        <taxon>Embryophyta</taxon>
        <taxon>Tracheophyta</taxon>
        <taxon>Spermatophyta</taxon>
        <taxon>Magnoliopsida</taxon>
        <taxon>eudicotyledons</taxon>
        <taxon>Gunneridae</taxon>
        <taxon>Pentapetalae</taxon>
        <taxon>asterids</taxon>
        <taxon>Ericales</taxon>
        <taxon>Ericaceae</taxon>
        <taxon>Vaccinioideae</taxon>
        <taxon>Vaccinieae</taxon>
        <taxon>Vaccinium</taxon>
    </lineage>
</organism>
<accession>A0ACB7WXV1</accession>
<proteinExistence type="predicted"/>
<keyword evidence="2" id="KW-1185">Reference proteome</keyword>
<gene>
    <name evidence="1" type="ORF">Vadar_004528</name>
</gene>
<reference evidence="1 2" key="1">
    <citation type="journal article" date="2021" name="Hortic Res">
        <title>High-quality reference genome and annotation aids understanding of berry development for evergreen blueberry (Vaccinium darrowii).</title>
        <authorList>
            <person name="Yu J."/>
            <person name="Hulse-Kemp A.M."/>
            <person name="Babiker E."/>
            <person name="Staton M."/>
        </authorList>
    </citation>
    <scope>NUCLEOTIDE SEQUENCE [LARGE SCALE GENOMIC DNA]</scope>
    <source>
        <strain evidence="2">cv. NJ 8807/NJ 8810</strain>
        <tissue evidence="1">Young leaf</tissue>
    </source>
</reference>
<sequence>MARYSIVAHLLVLVAVISAENSTHSLCKKPGGECGFGGTCTGRACLDTSPGHKNIWPELKGVSAIKAKEIIERENPHVKAWIFPYPAHWLAVICSKRVILLTPKDDCPNGPVLNSPYVG</sequence>